<keyword evidence="4" id="KW-0238">DNA-binding</keyword>
<protein>
    <recommendedName>
        <fullName evidence="6">THAP-type domain-containing protein</fullName>
    </recommendedName>
</protein>
<keyword evidence="8" id="KW-1185">Reference proteome</keyword>
<dbReference type="Proteomes" id="UP001162164">
    <property type="component" value="Unassembled WGS sequence"/>
</dbReference>
<feature type="region of interest" description="Disordered" evidence="5">
    <location>
        <begin position="57"/>
        <end position="109"/>
    </location>
</feature>
<comment type="caution">
    <text evidence="7">The sequence shown here is derived from an EMBL/GenBank/DDBJ whole genome shotgun (WGS) entry which is preliminary data.</text>
</comment>
<dbReference type="InterPro" id="IPR006612">
    <property type="entry name" value="THAP_Znf"/>
</dbReference>
<evidence type="ECO:0000313" key="7">
    <source>
        <dbReference type="EMBL" id="KAJ8980248.1"/>
    </source>
</evidence>
<dbReference type="EMBL" id="JAPWTJ010000272">
    <property type="protein sequence ID" value="KAJ8980248.1"/>
    <property type="molecule type" value="Genomic_DNA"/>
</dbReference>
<evidence type="ECO:0000256" key="3">
    <source>
        <dbReference type="ARBA" id="ARBA00022833"/>
    </source>
</evidence>
<evidence type="ECO:0000256" key="4">
    <source>
        <dbReference type="ARBA" id="ARBA00023125"/>
    </source>
</evidence>
<feature type="compositionally biased region" description="Basic and acidic residues" evidence="5">
    <location>
        <begin position="93"/>
        <end position="109"/>
    </location>
</feature>
<dbReference type="SUPFAM" id="SSF57716">
    <property type="entry name" value="Glucocorticoid receptor-like (DNA-binding domain)"/>
    <property type="match status" value="1"/>
</dbReference>
<gene>
    <name evidence="7" type="ORF">NQ317_003757</name>
</gene>
<keyword evidence="3" id="KW-0862">Zinc</keyword>
<keyword evidence="2" id="KW-0863">Zinc-finger</keyword>
<evidence type="ECO:0000256" key="2">
    <source>
        <dbReference type="ARBA" id="ARBA00022771"/>
    </source>
</evidence>
<evidence type="ECO:0000256" key="1">
    <source>
        <dbReference type="ARBA" id="ARBA00022723"/>
    </source>
</evidence>
<dbReference type="Pfam" id="PF05485">
    <property type="entry name" value="THAP"/>
    <property type="match status" value="1"/>
</dbReference>
<feature type="domain" description="THAP-type" evidence="6">
    <location>
        <begin position="15"/>
        <end position="52"/>
    </location>
</feature>
<reference evidence="7" key="1">
    <citation type="journal article" date="2023" name="Insect Mol. Biol.">
        <title>Genome sequencing provides insights into the evolution of gene families encoding plant cell wall-degrading enzymes in longhorned beetles.</title>
        <authorList>
            <person name="Shin N.R."/>
            <person name="Okamura Y."/>
            <person name="Kirsch R."/>
            <person name="Pauchet Y."/>
        </authorList>
    </citation>
    <scope>NUCLEOTIDE SEQUENCE</scope>
    <source>
        <strain evidence="7">MMC_N1</strain>
    </source>
</reference>
<organism evidence="7 8">
    <name type="scientific">Molorchus minor</name>
    <dbReference type="NCBI Taxonomy" id="1323400"/>
    <lineage>
        <taxon>Eukaryota</taxon>
        <taxon>Metazoa</taxon>
        <taxon>Ecdysozoa</taxon>
        <taxon>Arthropoda</taxon>
        <taxon>Hexapoda</taxon>
        <taxon>Insecta</taxon>
        <taxon>Pterygota</taxon>
        <taxon>Neoptera</taxon>
        <taxon>Endopterygota</taxon>
        <taxon>Coleoptera</taxon>
        <taxon>Polyphaga</taxon>
        <taxon>Cucujiformia</taxon>
        <taxon>Chrysomeloidea</taxon>
        <taxon>Cerambycidae</taxon>
        <taxon>Lamiinae</taxon>
        <taxon>Monochamini</taxon>
        <taxon>Molorchus</taxon>
    </lineage>
</organism>
<feature type="compositionally biased region" description="Basic residues" evidence="5">
    <location>
        <begin position="58"/>
        <end position="67"/>
    </location>
</feature>
<name>A0ABQ9JQH9_9CUCU</name>
<sequence>MEQCQWFTKNRGSFCSVFQCSNYCTKDISLHNFPKDPKLCQRWKHILKIGKPIIRPHTASKKARLKKGVVPSQKLPISQHDLPQTRPQLVENVQEKEKGRRKYEKSVHY</sequence>
<evidence type="ECO:0000256" key="5">
    <source>
        <dbReference type="SAM" id="MobiDB-lite"/>
    </source>
</evidence>
<evidence type="ECO:0000313" key="8">
    <source>
        <dbReference type="Proteomes" id="UP001162164"/>
    </source>
</evidence>
<keyword evidence="1" id="KW-0479">Metal-binding</keyword>
<accession>A0ABQ9JQH9</accession>
<proteinExistence type="predicted"/>
<evidence type="ECO:0000259" key="6">
    <source>
        <dbReference type="Pfam" id="PF05485"/>
    </source>
</evidence>